<evidence type="ECO:0000313" key="3">
    <source>
        <dbReference type="Proteomes" id="UP000625033"/>
    </source>
</evidence>
<dbReference type="EMBL" id="JADOTZ010000001">
    <property type="protein sequence ID" value="MBG6085506.1"/>
    <property type="molecule type" value="Genomic_DNA"/>
</dbReference>
<dbReference type="RefSeq" id="WP_196836685.1">
    <property type="nucleotide sequence ID" value="NZ_JADOTZ010000001.1"/>
</dbReference>
<sequence length="118" mass="12732">MTPHADHDSYIAAAPEPFRPALQHLRGVLAQALPDAEEMTAYNMPGFSVQGRVVASYAAFSKQLGLYVLGPAIATHAEELRAAGLKPSKTGVTFPAHKMPADQLVERLVRTSREHLDG</sequence>
<comment type="caution">
    <text evidence="2">The sequence shown here is derived from an EMBL/GenBank/DDBJ whole genome shotgun (WGS) entry which is preliminary data.</text>
</comment>
<dbReference type="Proteomes" id="UP000625033">
    <property type="component" value="Unassembled WGS sequence"/>
</dbReference>
<reference evidence="2" key="1">
    <citation type="submission" date="2020-11" db="EMBL/GenBank/DDBJ databases">
        <title>Sequencing the genomes of 1000 actinobacteria strains.</title>
        <authorList>
            <person name="Klenk H.-P."/>
        </authorList>
    </citation>
    <scope>NUCLEOTIDE SEQUENCE</scope>
    <source>
        <strain evidence="2">DSM 26152</strain>
    </source>
</reference>
<accession>A0A931GJM7</accession>
<name>A0A931GJM7_9MICC</name>
<evidence type="ECO:0000313" key="2">
    <source>
        <dbReference type="EMBL" id="MBG6085506.1"/>
    </source>
</evidence>
<proteinExistence type="predicted"/>
<keyword evidence="3" id="KW-1185">Reference proteome</keyword>
<dbReference type="SUPFAM" id="SSF159888">
    <property type="entry name" value="YdhG-like"/>
    <property type="match status" value="1"/>
</dbReference>
<dbReference type="Pfam" id="PF08818">
    <property type="entry name" value="DUF1801"/>
    <property type="match status" value="1"/>
</dbReference>
<dbReference type="AlphaFoldDB" id="A0A931GJM7"/>
<organism evidence="2 3">
    <name type="scientific">Zhihengliuella flava</name>
    <dbReference type="NCBI Taxonomy" id="1285193"/>
    <lineage>
        <taxon>Bacteria</taxon>
        <taxon>Bacillati</taxon>
        <taxon>Actinomycetota</taxon>
        <taxon>Actinomycetes</taxon>
        <taxon>Micrococcales</taxon>
        <taxon>Micrococcaceae</taxon>
        <taxon>Zhihengliuella</taxon>
    </lineage>
</organism>
<dbReference type="Gene3D" id="3.90.1150.200">
    <property type="match status" value="1"/>
</dbReference>
<gene>
    <name evidence="2" type="ORF">IW252_002273</name>
</gene>
<evidence type="ECO:0000259" key="1">
    <source>
        <dbReference type="Pfam" id="PF08818"/>
    </source>
</evidence>
<feature type="domain" description="YdhG-like" evidence="1">
    <location>
        <begin position="19"/>
        <end position="110"/>
    </location>
</feature>
<protein>
    <submittedName>
        <fullName evidence="2">Uncharacterized protein YdhG (YjbR/CyaY superfamily)</fullName>
    </submittedName>
</protein>
<dbReference type="InterPro" id="IPR014922">
    <property type="entry name" value="YdhG-like"/>
</dbReference>